<evidence type="ECO:0000313" key="4">
    <source>
        <dbReference type="EMBL" id="BBE32396.1"/>
    </source>
</evidence>
<dbReference type="SUPFAM" id="SSF82171">
    <property type="entry name" value="DPP6 N-terminal domain-like"/>
    <property type="match status" value="1"/>
</dbReference>
<dbReference type="KEGG" id="smic:SmB9_00540"/>
<gene>
    <name evidence="5" type="ORF">DFR51_1848</name>
    <name evidence="4" type="ORF">SmB9_00540</name>
</gene>
<dbReference type="InterPro" id="IPR029058">
    <property type="entry name" value="AB_hydrolase_fold"/>
</dbReference>
<dbReference type="Pfam" id="PF00326">
    <property type="entry name" value="Peptidase_S9"/>
    <property type="match status" value="1"/>
</dbReference>
<dbReference type="Proteomes" id="UP000275727">
    <property type="component" value="Chromosome"/>
</dbReference>
<evidence type="ECO:0000313" key="6">
    <source>
        <dbReference type="Proteomes" id="UP000275727"/>
    </source>
</evidence>
<keyword evidence="1" id="KW-0378">Hydrolase</keyword>
<evidence type="ECO:0000256" key="2">
    <source>
        <dbReference type="SAM" id="SignalP"/>
    </source>
</evidence>
<dbReference type="SUPFAM" id="SSF53474">
    <property type="entry name" value="alpha/beta-Hydrolases"/>
    <property type="match status" value="1"/>
</dbReference>
<dbReference type="PANTHER" id="PTHR42776">
    <property type="entry name" value="SERINE PEPTIDASE S9 FAMILY MEMBER"/>
    <property type="match status" value="1"/>
</dbReference>
<feature type="chain" id="PRO_5042195527" evidence="2">
    <location>
        <begin position="19"/>
        <end position="787"/>
    </location>
</feature>
<feature type="signal peptide" evidence="2">
    <location>
        <begin position="1"/>
        <end position="18"/>
    </location>
</feature>
<dbReference type="Gene3D" id="3.40.50.1820">
    <property type="entry name" value="alpha/beta hydrolase"/>
    <property type="match status" value="1"/>
</dbReference>
<dbReference type="PANTHER" id="PTHR42776:SF27">
    <property type="entry name" value="DIPEPTIDYL PEPTIDASE FAMILY MEMBER 6"/>
    <property type="match status" value="1"/>
</dbReference>
<reference evidence="4 6" key="1">
    <citation type="submission" date="2018-06" db="EMBL/GenBank/DDBJ databases">
        <title>Complete Genome Sequence of the Microcystin-Degrading Bacterium Sphingosinicella microcystinivorans Strain B-9.</title>
        <authorList>
            <person name="Jin H."/>
            <person name="Nishizawa T."/>
            <person name="Guo Y."/>
            <person name="Nishizawa A."/>
            <person name="Park H."/>
            <person name="Kato H."/>
            <person name="Tsuji K."/>
            <person name="Harada K."/>
        </authorList>
    </citation>
    <scope>NUCLEOTIDE SEQUENCE [LARGE SCALE GENOMIC DNA]</scope>
    <source>
        <strain evidence="4 6">B9</strain>
    </source>
</reference>
<keyword evidence="7" id="KW-1185">Reference proteome</keyword>
<feature type="domain" description="Peptidase S9 prolyl oligopeptidase catalytic" evidence="3">
    <location>
        <begin position="603"/>
        <end position="782"/>
    </location>
</feature>
<sequence>MRFLTGLVLALVAMPALARPYTVDDMLRLEGYGQVLAAPGGVIITRQARYDSASDYRYDSHMDRQLSKLLVAAPGRRAEPLFAQAADAGYWAAGLSPGGRRLAVFRLKAGRLSSGVVDIDRREVRWLDYAPDIPVQAPGVLWTSDAQFLQVAMPGAQLPASLDFGGLAQRLARAGWAMAEAGRAASVDVRGSGRFLTHVIAAKTLRRVDAATGRADVLMTADIADVALSADRRHVAVVHFGESLQPEGDAPIDPAFQVRRRRLAVVDLETGAVSAPCPSCDVLPNLLAWSAPDTRLLFYARTRGDWSGGRLRVYDARTQRLGTLDTGTAAPVIAREFGSSLVLRAGWMGAVPLVLAKPPGGRADWYALAPGRAPKNLTHALAPPPGPLAALSAHGLQLVANGTLLAIDKNGRVHARLEGVEATGLTPLDIYSLGPRRLTTPPERAIVTVRRGDARVVHVGDRRIPLGRDDALVALGSDGTAIVLDRSAAAETLRRAGTRATIDRINAHLADVDTADAIPIDSVTRAGARVRHWLLRPNGARGKMPVVVIPYPGATFGDAPPTPAINRLQPVVNGELLAGRGYGVLYPGLPLAETPGEPMQALAAEIVAALDAAGGTGLVDTDRAALWGHSYGGYAALAAAAGTARFQAIIASAAISDLAGGYGSMDPRTDLDRGMMLTPGAGWFEAGQGRMGVPLWENPERYIRNSPLYAAPRMTTPLLLIHGDVDFVPVAHAERMFTALYRLGRDAVLVRYRGEAHAPTSPANIRDQWTRVFDWLERHLGDARNQP</sequence>
<evidence type="ECO:0000313" key="7">
    <source>
        <dbReference type="Proteomes" id="UP000276029"/>
    </source>
</evidence>
<evidence type="ECO:0000313" key="5">
    <source>
        <dbReference type="EMBL" id="RKS88650.1"/>
    </source>
</evidence>
<name>A0AAD1FZE5_SPHMI</name>
<protein>
    <submittedName>
        <fullName evidence="5">Prolyl oligopeptidase family protein</fullName>
    </submittedName>
    <submittedName>
        <fullName evidence="4">S9 family peptidase</fullName>
    </submittedName>
</protein>
<dbReference type="Proteomes" id="UP000276029">
    <property type="component" value="Unassembled WGS sequence"/>
</dbReference>
<reference evidence="5 7" key="2">
    <citation type="submission" date="2018-10" db="EMBL/GenBank/DDBJ databases">
        <title>Genomic Encyclopedia of Type Strains, Phase IV (KMG-IV): sequencing the most valuable type-strain genomes for metagenomic binning, comparative biology and taxonomic classification.</title>
        <authorList>
            <person name="Goeker M."/>
        </authorList>
    </citation>
    <scope>NUCLEOTIDE SEQUENCE [LARGE SCALE GENOMIC DNA]</scope>
    <source>
        <strain evidence="5 7">DSM 19791</strain>
    </source>
</reference>
<keyword evidence="2" id="KW-0732">Signal</keyword>
<organism evidence="4 6">
    <name type="scientific">Sphingosinicella microcystinivorans</name>
    <dbReference type="NCBI Taxonomy" id="335406"/>
    <lineage>
        <taxon>Bacteria</taxon>
        <taxon>Pseudomonadati</taxon>
        <taxon>Pseudomonadota</taxon>
        <taxon>Alphaproteobacteria</taxon>
        <taxon>Sphingomonadales</taxon>
        <taxon>Sphingosinicellaceae</taxon>
        <taxon>Sphingosinicella</taxon>
    </lineage>
</organism>
<evidence type="ECO:0000256" key="1">
    <source>
        <dbReference type="ARBA" id="ARBA00022801"/>
    </source>
</evidence>
<dbReference type="GO" id="GO:0006508">
    <property type="term" value="P:proteolysis"/>
    <property type="evidence" value="ECO:0007669"/>
    <property type="project" value="InterPro"/>
</dbReference>
<dbReference type="InterPro" id="IPR001375">
    <property type="entry name" value="Peptidase_S9_cat"/>
</dbReference>
<dbReference type="AlphaFoldDB" id="A0AAD1FZE5"/>
<dbReference type="GO" id="GO:0004252">
    <property type="term" value="F:serine-type endopeptidase activity"/>
    <property type="evidence" value="ECO:0007669"/>
    <property type="project" value="TreeGrafter"/>
</dbReference>
<dbReference type="RefSeq" id="WP_121050096.1">
    <property type="nucleotide sequence ID" value="NZ_AP018711.1"/>
</dbReference>
<evidence type="ECO:0000259" key="3">
    <source>
        <dbReference type="Pfam" id="PF00326"/>
    </source>
</evidence>
<proteinExistence type="predicted"/>
<dbReference type="EMBL" id="AP018711">
    <property type="protein sequence ID" value="BBE32396.1"/>
    <property type="molecule type" value="Genomic_DNA"/>
</dbReference>
<accession>A0AAD1FZE5</accession>
<dbReference type="EMBL" id="RBWX01000008">
    <property type="protein sequence ID" value="RKS88650.1"/>
    <property type="molecule type" value="Genomic_DNA"/>
</dbReference>